<feature type="transmembrane region" description="Helical" evidence="2">
    <location>
        <begin position="12"/>
        <end position="33"/>
    </location>
</feature>
<protein>
    <submittedName>
        <fullName evidence="3">Tryptophan-associated transmembrane protein</fullName>
    </submittedName>
</protein>
<sequence length="228" mass="24167">MQASSSSSSRHRLGIVMLAVGALLLWIASRLPWVTVTAFDDKAGDVTRVLSGGAWATELTGVALGLTAACVALLVVRPAAKRVVALFSAILAGWISWRPMSMLVAGADPQRAKDLLVHGLATQKTTDPQLLNAWADLQTVETHQLGPVVALLGAAAALVGAVVCSRQPRTPAVVTDRFEQRSAEQTVLDDLAQAPDSPRLMWDALDHDVDPTTVHTSDEQSNTAPRNP</sequence>
<accession>A0A3G6J4Q3</accession>
<dbReference type="AlphaFoldDB" id="A0A3G6J4Q3"/>
<reference evidence="3 4" key="1">
    <citation type="submission" date="2018-11" db="EMBL/GenBank/DDBJ databases">
        <authorList>
            <person name="Kleinhagauer T."/>
            <person name="Glaeser S.P."/>
            <person name="Spergser J."/>
            <person name="Ruckert C."/>
            <person name="Kaempfer P."/>
            <person name="Busse H.-J."/>
        </authorList>
    </citation>
    <scope>NUCLEOTIDE SEQUENCE [LARGE SCALE GENOMIC DNA]</scope>
    <source>
        <strain evidence="3 4">200CH</strain>
    </source>
</reference>
<keyword evidence="2" id="KW-0472">Membrane</keyword>
<keyword evidence="2 3" id="KW-0812">Transmembrane</keyword>
<keyword evidence="4" id="KW-1185">Reference proteome</keyword>
<feature type="transmembrane region" description="Helical" evidence="2">
    <location>
        <begin position="145"/>
        <end position="164"/>
    </location>
</feature>
<proteinExistence type="predicted"/>
<gene>
    <name evidence="3" type="ORF">CCHOA_02955</name>
</gene>
<dbReference type="RefSeq" id="WP_123926562.1">
    <property type="nucleotide sequence ID" value="NZ_CP033896.1"/>
</dbReference>
<dbReference type="EMBL" id="CP033896">
    <property type="protein sequence ID" value="AZA13007.1"/>
    <property type="molecule type" value="Genomic_DNA"/>
</dbReference>
<dbReference type="Proteomes" id="UP000269019">
    <property type="component" value="Chromosome"/>
</dbReference>
<dbReference type="OrthoDB" id="4372702at2"/>
<keyword evidence="2" id="KW-1133">Transmembrane helix</keyword>
<dbReference type="InterPro" id="IPR019051">
    <property type="entry name" value="Trp_biosyn_TM_oprn/chp"/>
</dbReference>
<evidence type="ECO:0000256" key="1">
    <source>
        <dbReference type="SAM" id="MobiDB-lite"/>
    </source>
</evidence>
<evidence type="ECO:0000313" key="4">
    <source>
        <dbReference type="Proteomes" id="UP000269019"/>
    </source>
</evidence>
<feature type="transmembrane region" description="Helical" evidence="2">
    <location>
        <begin position="53"/>
        <end position="76"/>
    </location>
</feature>
<evidence type="ECO:0000313" key="3">
    <source>
        <dbReference type="EMBL" id="AZA13007.1"/>
    </source>
</evidence>
<dbReference type="Pfam" id="PF09534">
    <property type="entry name" value="Trp_oprn_chp"/>
    <property type="match status" value="1"/>
</dbReference>
<dbReference type="NCBIfam" id="TIGR02234">
    <property type="entry name" value="trp_oprn_chp"/>
    <property type="match status" value="1"/>
</dbReference>
<feature type="transmembrane region" description="Helical" evidence="2">
    <location>
        <begin position="83"/>
        <end position="100"/>
    </location>
</feature>
<dbReference type="KEGG" id="ccho:CCHOA_02955"/>
<organism evidence="3 4">
    <name type="scientific">Corynebacterium choanae</name>
    <dbReference type="NCBI Taxonomy" id="1862358"/>
    <lineage>
        <taxon>Bacteria</taxon>
        <taxon>Bacillati</taxon>
        <taxon>Actinomycetota</taxon>
        <taxon>Actinomycetes</taxon>
        <taxon>Mycobacteriales</taxon>
        <taxon>Corynebacteriaceae</taxon>
        <taxon>Corynebacterium</taxon>
    </lineage>
</organism>
<feature type="region of interest" description="Disordered" evidence="1">
    <location>
        <begin position="203"/>
        <end position="228"/>
    </location>
</feature>
<dbReference type="InterPro" id="IPR011746">
    <property type="entry name" value="Trp_synth-assoc_CHP"/>
</dbReference>
<feature type="compositionally biased region" description="Polar residues" evidence="1">
    <location>
        <begin position="213"/>
        <end position="228"/>
    </location>
</feature>
<evidence type="ECO:0000256" key="2">
    <source>
        <dbReference type="SAM" id="Phobius"/>
    </source>
</evidence>
<name>A0A3G6J4Q3_9CORY</name>